<feature type="domain" description="FecR protein" evidence="1">
    <location>
        <begin position="132"/>
        <end position="223"/>
    </location>
</feature>
<dbReference type="RefSeq" id="WP_161857078.1">
    <property type="nucleotide sequence ID" value="NZ_CP047491.1"/>
</dbReference>
<dbReference type="PIRSF" id="PIRSF018266">
    <property type="entry name" value="FecR"/>
    <property type="match status" value="1"/>
</dbReference>
<dbReference type="EMBL" id="CP047491">
    <property type="protein sequence ID" value="QHQ37740.1"/>
    <property type="molecule type" value="Genomic_DNA"/>
</dbReference>
<evidence type="ECO:0000313" key="3">
    <source>
        <dbReference type="EMBL" id="QHQ37740.1"/>
    </source>
</evidence>
<dbReference type="InterPro" id="IPR012373">
    <property type="entry name" value="Ferrdict_sens_TM"/>
</dbReference>
<keyword evidence="2" id="KW-0812">Transmembrane</keyword>
<reference evidence="2 5" key="2">
    <citation type="submission" date="2020-08" db="EMBL/GenBank/DDBJ databases">
        <title>Genomic Encyclopedia of Type Strains, Phase IV (KMG-IV): sequencing the most valuable type-strain genomes for metagenomic binning, comparative biology and taxonomic classification.</title>
        <authorList>
            <person name="Goeker M."/>
        </authorList>
    </citation>
    <scope>NUCLEOTIDE SEQUENCE [LARGE SCALE GENOMIC DNA]</scope>
    <source>
        <strain evidence="2 5">DSM 11525</strain>
    </source>
</reference>
<name>A0A6P1T7U8_9GAMM</name>
<evidence type="ECO:0000313" key="5">
    <source>
        <dbReference type="Proteomes" id="UP000563601"/>
    </source>
</evidence>
<organism evidence="2 5">
    <name type="scientific">Microbulbifer hydrolyticus</name>
    <dbReference type="NCBI Taxonomy" id="48074"/>
    <lineage>
        <taxon>Bacteria</taxon>
        <taxon>Pseudomonadati</taxon>
        <taxon>Pseudomonadota</taxon>
        <taxon>Gammaproteobacteria</taxon>
        <taxon>Cellvibrionales</taxon>
        <taxon>Microbulbiferaceae</taxon>
        <taxon>Microbulbifer</taxon>
    </lineage>
</organism>
<evidence type="ECO:0000313" key="4">
    <source>
        <dbReference type="Proteomes" id="UP000464675"/>
    </source>
</evidence>
<keyword evidence="2" id="KW-0472">Membrane</keyword>
<dbReference type="Proteomes" id="UP000464675">
    <property type="component" value="Chromosome"/>
</dbReference>
<dbReference type="InterPro" id="IPR006860">
    <property type="entry name" value="FecR"/>
</dbReference>
<proteinExistence type="predicted"/>
<dbReference type="PANTHER" id="PTHR30273">
    <property type="entry name" value="PERIPLASMIC SIGNAL SENSOR AND SIGMA FACTOR ACTIVATOR FECR-RELATED"/>
    <property type="match status" value="1"/>
</dbReference>
<keyword evidence="4" id="KW-1185">Reference proteome</keyword>
<dbReference type="Gene3D" id="3.55.50.30">
    <property type="match status" value="1"/>
</dbReference>
<sequence>MTTGNSHPQTDIRRVEAEAREWFMLRGERSLDADEQSAYDTWMQQVHNRSAYQRLEQIDRSLAALAAGEEGARLRQRGGLDGFIEKLRGLFGNLGGAGPATGVAFACTLMLAVGLVYLAPAPQAPVAQAYVSELAQQRTVTLEDGSFVTLGGDSAIEAEFNGERRNVRLLRGQAFFEVTKDPARPFFVNAAGAEIRVVGTRFDVHAGSPLNPSVKVTVEEGIVDVASEASATAATPKVRLVAGQQVRVTEQQMSRVHTVDASRVASWRQGKFSYRDAPLSEVVADANRYRKNRIVIGTRELENLRVTTAFNADQADTLVAMLEQSLPVRVFKEPDGRVVIWPGTVED</sequence>
<dbReference type="PANTHER" id="PTHR30273:SF2">
    <property type="entry name" value="PROTEIN FECR"/>
    <property type="match status" value="1"/>
</dbReference>
<dbReference type="Proteomes" id="UP000563601">
    <property type="component" value="Unassembled WGS sequence"/>
</dbReference>
<reference evidence="3 4" key="1">
    <citation type="submission" date="2020-01" db="EMBL/GenBank/DDBJ databases">
        <title>The possibility of degradation of plastic by Microbulbifer hydrolyticus IRE-31.</title>
        <authorList>
            <person name="Liu L."/>
        </authorList>
    </citation>
    <scope>NUCLEOTIDE SEQUENCE [LARGE SCALE GENOMIC DNA]</scope>
    <source>
        <strain evidence="3 4">IRE-31</strain>
    </source>
</reference>
<accession>A0A6P1T7U8</accession>
<dbReference type="OrthoDB" id="9771237at2"/>
<gene>
    <name evidence="3" type="ORF">GTQ55_01225</name>
    <name evidence="2" type="ORF">HNQ53_001734</name>
</gene>
<dbReference type="GO" id="GO:0016989">
    <property type="term" value="F:sigma factor antagonist activity"/>
    <property type="evidence" value="ECO:0007669"/>
    <property type="project" value="TreeGrafter"/>
</dbReference>
<evidence type="ECO:0000259" key="1">
    <source>
        <dbReference type="Pfam" id="PF04773"/>
    </source>
</evidence>
<dbReference type="Gene3D" id="2.60.120.1440">
    <property type="match status" value="1"/>
</dbReference>
<evidence type="ECO:0000313" key="2">
    <source>
        <dbReference type="EMBL" id="MBB5211516.1"/>
    </source>
</evidence>
<dbReference type="AlphaFoldDB" id="A0A6P1T7U8"/>
<protein>
    <submittedName>
        <fullName evidence="2">Transmembrane sensor</fullName>
    </submittedName>
</protein>
<dbReference type="Pfam" id="PF04773">
    <property type="entry name" value="FecR"/>
    <property type="match status" value="1"/>
</dbReference>
<dbReference type="EMBL" id="JACHHR010000002">
    <property type="protein sequence ID" value="MBB5211516.1"/>
    <property type="molecule type" value="Genomic_DNA"/>
</dbReference>